<evidence type="ECO:0000259" key="8">
    <source>
        <dbReference type="SMART" id="SM00363"/>
    </source>
</evidence>
<keyword evidence="5" id="KW-0687">Ribonucleoprotein</keyword>
<sequence length="523" mass="59102">MRKPARFFSLAKPSWNKYNMYNIYRNAAREPIIRGTPTFFQQKWGAKSRARAYHGEHIPEKKWVRLFSPRLLSAVDMPPEYLAAHDGSEQAAGRGSGLSTSDVDAQSYSRVPVPVVKQDKLVSPNDLISKQYHDMTPYMQMTFAPLERRLDTAIFRAMFATSVRQARQFVLHGAVKVNGKKLLHPSYQLNPGDMFQVDIEKVMYATGVQKSNKNSWPGLEEKLASRKRISERNHAAQAGKHAPIAEDQEEGEAAAEAATEAAADEGDVTEGEAALPELSEEAEQGWQRNELKAFLRRCKAVLASEAKNLSATEKQNLRLLRSDAKRLLSRPQDSELDVAELMQELQLVIKNQEVLAQLDTKHTATQASATEGGKTTEEPQFNREKQYRQTLDGLSEEQKERAKEIVGTARLSNDEMRKLKALLLADEENPVDEKKPYATPWAPRPFMAAFAFIPRYLEVNHDICAAVYLRHPVARKGRAEVPTPFSYLTNQLLFVWCTKYDDVGWTWDEWPERAAQADEAAGN</sequence>
<evidence type="ECO:0000313" key="9">
    <source>
        <dbReference type="EMBL" id="ATY60229.1"/>
    </source>
</evidence>
<feature type="region of interest" description="Disordered" evidence="7">
    <location>
        <begin position="231"/>
        <end position="269"/>
    </location>
</feature>
<evidence type="ECO:0000256" key="5">
    <source>
        <dbReference type="ARBA" id="ARBA00023274"/>
    </source>
</evidence>
<evidence type="ECO:0000256" key="2">
    <source>
        <dbReference type="ARBA" id="ARBA00022730"/>
    </source>
</evidence>
<keyword evidence="2 6" id="KW-0699">rRNA-binding</keyword>
<dbReference type="PROSITE" id="PS00632">
    <property type="entry name" value="RIBOSOMAL_S4"/>
    <property type="match status" value="1"/>
</dbReference>
<dbReference type="InterPro" id="IPR022801">
    <property type="entry name" value="Ribosomal_uS4"/>
</dbReference>
<keyword evidence="4" id="KW-0689">Ribosomal protein</keyword>
<feature type="compositionally biased region" description="Basic and acidic residues" evidence="7">
    <location>
        <begin position="374"/>
        <end position="384"/>
    </location>
</feature>
<evidence type="ECO:0000256" key="4">
    <source>
        <dbReference type="ARBA" id="ARBA00022980"/>
    </source>
</evidence>
<dbReference type="SMART" id="SM00363">
    <property type="entry name" value="S4"/>
    <property type="match status" value="1"/>
</dbReference>
<evidence type="ECO:0000256" key="6">
    <source>
        <dbReference type="PROSITE-ProRule" id="PRU00182"/>
    </source>
</evidence>
<dbReference type="AlphaFoldDB" id="A0A2H4SAU6"/>
<dbReference type="PROSITE" id="PS50889">
    <property type="entry name" value="S4"/>
    <property type="match status" value="1"/>
</dbReference>
<dbReference type="VEuPathDB" id="FungiDB:CCM_02993"/>
<dbReference type="Pfam" id="PF01479">
    <property type="entry name" value="S4"/>
    <property type="match status" value="1"/>
</dbReference>
<dbReference type="PANTHER" id="PTHR11831:SF4">
    <property type="entry name" value="SMALL RIBOSOMAL SUBUNIT PROTEIN US4M"/>
    <property type="match status" value="1"/>
</dbReference>
<dbReference type="GO" id="GO:0005763">
    <property type="term" value="C:mitochondrial small ribosomal subunit"/>
    <property type="evidence" value="ECO:0007669"/>
    <property type="project" value="TreeGrafter"/>
</dbReference>
<keyword evidence="3 6" id="KW-0694">RNA-binding</keyword>
<comment type="similarity">
    <text evidence="1">Belongs to the universal ribosomal protein uS4 family.</text>
</comment>
<evidence type="ECO:0000256" key="1">
    <source>
        <dbReference type="ARBA" id="ARBA00007465"/>
    </source>
</evidence>
<dbReference type="PANTHER" id="PTHR11831">
    <property type="entry name" value="30S 40S RIBOSOMAL PROTEIN"/>
    <property type="match status" value="1"/>
</dbReference>
<organism evidence="9 10">
    <name type="scientific">Cordyceps militaris</name>
    <name type="common">Caterpillar fungus</name>
    <name type="synonym">Clavaria militaris</name>
    <dbReference type="NCBI Taxonomy" id="73501"/>
    <lineage>
        <taxon>Eukaryota</taxon>
        <taxon>Fungi</taxon>
        <taxon>Dikarya</taxon>
        <taxon>Ascomycota</taxon>
        <taxon>Pezizomycotina</taxon>
        <taxon>Sordariomycetes</taxon>
        <taxon>Hypocreomycetidae</taxon>
        <taxon>Hypocreales</taxon>
        <taxon>Cordycipitaceae</taxon>
        <taxon>Cordyceps</taxon>
    </lineage>
</organism>
<proteinExistence type="inferred from homology"/>
<dbReference type="GO" id="GO:0042274">
    <property type="term" value="P:ribosomal small subunit biogenesis"/>
    <property type="evidence" value="ECO:0007669"/>
    <property type="project" value="TreeGrafter"/>
</dbReference>
<dbReference type="InterPro" id="IPR002942">
    <property type="entry name" value="S4_RNA-bd"/>
</dbReference>
<dbReference type="GO" id="GO:0003735">
    <property type="term" value="F:structural constituent of ribosome"/>
    <property type="evidence" value="ECO:0007669"/>
    <property type="project" value="TreeGrafter"/>
</dbReference>
<dbReference type="Gene3D" id="3.10.290.10">
    <property type="entry name" value="RNA-binding S4 domain"/>
    <property type="match status" value="1"/>
</dbReference>
<name>A0A2H4SAU6_CORMI</name>
<dbReference type="InterPro" id="IPR018079">
    <property type="entry name" value="Ribosomal_uS4_CS"/>
</dbReference>
<evidence type="ECO:0000256" key="3">
    <source>
        <dbReference type="ARBA" id="ARBA00022884"/>
    </source>
</evidence>
<dbReference type="EMBL" id="CP023323">
    <property type="protein sequence ID" value="ATY60229.1"/>
    <property type="molecule type" value="Genomic_DNA"/>
</dbReference>
<dbReference type="CDD" id="cd00165">
    <property type="entry name" value="S4"/>
    <property type="match status" value="1"/>
</dbReference>
<gene>
    <name evidence="9" type="ORF">A9K55_005966</name>
</gene>
<feature type="region of interest" description="Disordered" evidence="7">
    <location>
        <begin position="361"/>
        <end position="384"/>
    </location>
</feature>
<dbReference type="Proteomes" id="UP000323067">
    <property type="component" value="Chromosome vi"/>
</dbReference>
<dbReference type="InterPro" id="IPR036986">
    <property type="entry name" value="S4_RNA-bd_sf"/>
</dbReference>
<evidence type="ECO:0000256" key="7">
    <source>
        <dbReference type="SAM" id="MobiDB-lite"/>
    </source>
</evidence>
<evidence type="ECO:0000313" key="10">
    <source>
        <dbReference type="Proteomes" id="UP000323067"/>
    </source>
</evidence>
<feature type="domain" description="RNA-binding S4" evidence="8">
    <location>
        <begin position="148"/>
        <end position="208"/>
    </location>
</feature>
<dbReference type="OrthoDB" id="3356781at2759"/>
<dbReference type="GO" id="GO:0019843">
    <property type="term" value="F:rRNA binding"/>
    <property type="evidence" value="ECO:0007669"/>
    <property type="project" value="UniProtKB-KW"/>
</dbReference>
<protein>
    <submittedName>
        <fullName evidence="9">30S ribosomal subunit S4</fullName>
    </submittedName>
</protein>
<dbReference type="VEuPathDB" id="FungiDB:A9K55_005966"/>
<reference evidence="9 10" key="1">
    <citation type="journal article" date="2017" name="BMC Genomics">
        <title>Chromosome level assembly and secondary metabolite potential of the parasitic fungus Cordyceps militaris.</title>
        <authorList>
            <person name="Kramer G.J."/>
            <person name="Nodwell J.R."/>
        </authorList>
    </citation>
    <scope>NUCLEOTIDE SEQUENCE [LARGE SCALE GENOMIC DNA]</scope>
    <source>
        <strain evidence="9 10">ATCC 34164</strain>
    </source>
</reference>
<dbReference type="SUPFAM" id="SSF55174">
    <property type="entry name" value="Alpha-L RNA-binding motif"/>
    <property type="match status" value="1"/>
</dbReference>
<accession>A0A2H4SAU6</accession>